<reference evidence="1 2" key="1">
    <citation type="submission" date="2023-11" db="EMBL/GenBank/DDBJ databases">
        <authorList>
            <person name="Okamura Y."/>
        </authorList>
    </citation>
    <scope>NUCLEOTIDE SEQUENCE [LARGE SCALE GENOMIC DNA]</scope>
</reference>
<accession>A0AAV1J1T8</accession>
<dbReference type="AlphaFoldDB" id="A0AAV1J1T8"/>
<sequence>MRNRTSPACDLIGSVNVIYHKTHAALPVSLNHPETKMIEDLLRRRYCTVQNVATLRQSPISYGATSICDALRIYKTLRPSTVLRF</sequence>
<evidence type="ECO:0000313" key="2">
    <source>
        <dbReference type="Proteomes" id="UP001497472"/>
    </source>
</evidence>
<organism evidence="1 2">
    <name type="scientific">Leptosia nina</name>
    <dbReference type="NCBI Taxonomy" id="320188"/>
    <lineage>
        <taxon>Eukaryota</taxon>
        <taxon>Metazoa</taxon>
        <taxon>Ecdysozoa</taxon>
        <taxon>Arthropoda</taxon>
        <taxon>Hexapoda</taxon>
        <taxon>Insecta</taxon>
        <taxon>Pterygota</taxon>
        <taxon>Neoptera</taxon>
        <taxon>Endopterygota</taxon>
        <taxon>Lepidoptera</taxon>
        <taxon>Glossata</taxon>
        <taxon>Ditrysia</taxon>
        <taxon>Papilionoidea</taxon>
        <taxon>Pieridae</taxon>
        <taxon>Pierinae</taxon>
        <taxon>Leptosia</taxon>
    </lineage>
</organism>
<dbReference type="EMBL" id="CAVLEF010000003">
    <property type="protein sequence ID" value="CAK1541944.1"/>
    <property type="molecule type" value="Genomic_DNA"/>
</dbReference>
<protein>
    <submittedName>
        <fullName evidence="1">Uncharacterized protein</fullName>
    </submittedName>
</protein>
<comment type="caution">
    <text evidence="1">The sequence shown here is derived from an EMBL/GenBank/DDBJ whole genome shotgun (WGS) entry which is preliminary data.</text>
</comment>
<dbReference type="Proteomes" id="UP001497472">
    <property type="component" value="Unassembled WGS sequence"/>
</dbReference>
<name>A0AAV1J1T8_9NEOP</name>
<gene>
    <name evidence="1" type="ORF">LNINA_LOCUS1889</name>
</gene>
<keyword evidence="2" id="KW-1185">Reference proteome</keyword>
<evidence type="ECO:0000313" key="1">
    <source>
        <dbReference type="EMBL" id="CAK1541944.1"/>
    </source>
</evidence>
<proteinExistence type="predicted"/>